<evidence type="ECO:0000313" key="1">
    <source>
        <dbReference type="EMBL" id="KIM81635.1"/>
    </source>
</evidence>
<dbReference type="HOGENOM" id="CLU_036419_2_0_1"/>
<reference evidence="2" key="2">
    <citation type="submission" date="2015-01" db="EMBL/GenBank/DDBJ databases">
        <title>Evolutionary Origins and Diversification of the Mycorrhizal Mutualists.</title>
        <authorList>
            <consortium name="DOE Joint Genome Institute"/>
            <consortium name="Mycorrhizal Genomics Consortium"/>
            <person name="Kohler A."/>
            <person name="Kuo A."/>
            <person name="Nagy L.G."/>
            <person name="Floudas D."/>
            <person name="Copeland A."/>
            <person name="Barry K.W."/>
            <person name="Cichocki N."/>
            <person name="Veneault-Fourrey C."/>
            <person name="LaButti K."/>
            <person name="Lindquist E.A."/>
            <person name="Lipzen A."/>
            <person name="Lundell T."/>
            <person name="Morin E."/>
            <person name="Murat C."/>
            <person name="Riley R."/>
            <person name="Ohm R."/>
            <person name="Sun H."/>
            <person name="Tunlid A."/>
            <person name="Henrissat B."/>
            <person name="Grigoriev I.V."/>
            <person name="Hibbett D.S."/>
            <person name="Martin F."/>
        </authorList>
    </citation>
    <scope>NUCLEOTIDE SEQUENCE [LARGE SCALE GENOMIC DNA]</scope>
    <source>
        <strain evidence="2">F 1598</strain>
    </source>
</reference>
<dbReference type="AlphaFoldDB" id="A0A0C3FAK5"/>
<dbReference type="InParanoid" id="A0A0C3FAK5"/>
<proteinExistence type="predicted"/>
<reference evidence="1 2" key="1">
    <citation type="submission" date="2014-04" db="EMBL/GenBank/DDBJ databases">
        <authorList>
            <consortium name="DOE Joint Genome Institute"/>
            <person name="Kuo A."/>
            <person name="Tarkka M."/>
            <person name="Buscot F."/>
            <person name="Kohler A."/>
            <person name="Nagy L.G."/>
            <person name="Floudas D."/>
            <person name="Copeland A."/>
            <person name="Barry K.W."/>
            <person name="Cichocki N."/>
            <person name="Veneault-Fourrey C."/>
            <person name="LaButti K."/>
            <person name="Lindquist E.A."/>
            <person name="Lipzen A."/>
            <person name="Lundell T."/>
            <person name="Morin E."/>
            <person name="Murat C."/>
            <person name="Sun H."/>
            <person name="Tunlid A."/>
            <person name="Henrissat B."/>
            <person name="Grigoriev I.V."/>
            <person name="Hibbett D.S."/>
            <person name="Martin F."/>
            <person name="Nordberg H.P."/>
            <person name="Cantor M.N."/>
            <person name="Hua S.X."/>
        </authorList>
    </citation>
    <scope>NUCLEOTIDE SEQUENCE [LARGE SCALE GENOMIC DNA]</scope>
    <source>
        <strain evidence="1 2">F 1598</strain>
    </source>
</reference>
<dbReference type="EMBL" id="KN832998">
    <property type="protein sequence ID" value="KIM81635.1"/>
    <property type="molecule type" value="Genomic_DNA"/>
</dbReference>
<evidence type="ECO:0008006" key="3">
    <source>
        <dbReference type="Google" id="ProtNLM"/>
    </source>
</evidence>
<dbReference type="STRING" id="765440.A0A0C3FAK5"/>
<organism evidence="1 2">
    <name type="scientific">Piloderma croceum (strain F 1598)</name>
    <dbReference type="NCBI Taxonomy" id="765440"/>
    <lineage>
        <taxon>Eukaryota</taxon>
        <taxon>Fungi</taxon>
        <taxon>Dikarya</taxon>
        <taxon>Basidiomycota</taxon>
        <taxon>Agaricomycotina</taxon>
        <taxon>Agaricomycetes</taxon>
        <taxon>Agaricomycetidae</taxon>
        <taxon>Atheliales</taxon>
        <taxon>Atheliaceae</taxon>
        <taxon>Piloderma</taxon>
    </lineage>
</organism>
<evidence type="ECO:0000313" key="2">
    <source>
        <dbReference type="Proteomes" id="UP000054166"/>
    </source>
</evidence>
<sequence length="358" mass="41594">MLPDTTDSLLFSCLSPQDLVYYSRTCQATYRAVTSYKIRAFDINERLSRFFSPHEVLYFRYWQAKTGLLISGSTALQFFDRSIYPESDLDIYMEHCHALVVAQWLRKIGYTFVPRKHQEGVLEHAFDEALDTFHVGSGVFPSEEVGYFGRGVAGVFNFHKYHPDRKIQLITALHSPMEVILNFHSTCVMNIITHDSAYALYPIATFEWRRSLICATKGSKQEQARAKYITRGWTMETSLQPHEIGDRLSDFRMGNRWIGDKACWTMKILPDLGLGPDYIGSNTWRLAYSEGYEARNEFKILQTPLLRYRYLVADEDIVRFIDPAISLCLSDKEFYDADIKQLIGMYCNTNKRFRVNMQ</sequence>
<gene>
    <name evidence="1" type="ORF">PILCRDRAFT_821402</name>
</gene>
<name>A0A0C3FAK5_PILCF</name>
<dbReference type="Proteomes" id="UP000054166">
    <property type="component" value="Unassembled WGS sequence"/>
</dbReference>
<accession>A0A0C3FAK5</accession>
<protein>
    <recommendedName>
        <fullName evidence="3">F-box domain-containing protein</fullName>
    </recommendedName>
</protein>
<keyword evidence="2" id="KW-1185">Reference proteome</keyword>
<dbReference type="OrthoDB" id="3041043at2759"/>